<sequence>MLIDIYIVRLYRHETDEAESNEVMGVVEIAGKEMKQHFTRLDQLPAIINQLSTSEI</sequence>
<organism evidence="1">
    <name type="scientific">hydrothermal vent metagenome</name>
    <dbReference type="NCBI Taxonomy" id="652676"/>
    <lineage>
        <taxon>unclassified sequences</taxon>
        <taxon>metagenomes</taxon>
        <taxon>ecological metagenomes</taxon>
    </lineage>
</organism>
<reference evidence="1" key="1">
    <citation type="submission" date="2018-06" db="EMBL/GenBank/DDBJ databases">
        <authorList>
            <person name="Zhirakovskaya E."/>
        </authorList>
    </citation>
    <scope>NUCLEOTIDE SEQUENCE</scope>
</reference>
<dbReference type="EMBL" id="UOFY01000038">
    <property type="protein sequence ID" value="VAX09471.1"/>
    <property type="molecule type" value="Genomic_DNA"/>
</dbReference>
<dbReference type="AlphaFoldDB" id="A0A3B1B5K0"/>
<proteinExistence type="predicted"/>
<accession>A0A3B1B5K0</accession>
<evidence type="ECO:0000313" key="1">
    <source>
        <dbReference type="EMBL" id="VAX09471.1"/>
    </source>
</evidence>
<protein>
    <submittedName>
        <fullName evidence="1">Uncharacterized protein</fullName>
    </submittedName>
</protein>
<gene>
    <name evidence="1" type="ORF">MNBD_GAMMA25-2490</name>
</gene>
<feature type="non-terminal residue" evidence="1">
    <location>
        <position position="56"/>
    </location>
</feature>
<name>A0A3B1B5K0_9ZZZZ</name>